<comment type="caution">
    <text evidence="7">The sequence shown here is derived from an EMBL/GenBank/DDBJ whole genome shotgun (WGS) entry which is preliminary data.</text>
</comment>
<sequence length="973" mass="107803">MALAACLAWQPAFGQEQQPADPEDEQSDENVIIVEGFRGAIESALDQEREADGLVSIVTADDIGQFGDPTVAESLQRISGVSINRENGEGQQVSIRGLPTEFATVTIDGTRLGTSDSNINSTNLDFFSADNLSQIEVNKTLTPEQDADAIAGSVNLQSTTAFRRGRDAISLRAEMGYQDRNEAFNPAISGDITRIFDVGSDSRIGIAAGFAWSDRDTFTDQTEVGDGLFFLVNEGSLEDPEYDDADDCTDEDTVECFLRPREFDLRVDERSRERLSLNGALEFETGRTLLRLIGNYSTVDTLRINDRQTFALDRSNRDREIDDLGTFSGNITDARSERRIRPQNIDDEVFTIAFEGETGFGTDWTLFYGGDYSSNSRVSDQTEGRFRADDIRLIYENLSAEGVDVVLEQEDDDEADPNDPFDWELNNDQINQRFEDSQDEFVTLYADLQRDFALFGRDADIKVGVQNRSRERDFDFDRFEYLVDDAPSLGDFVISDSPDFTRLDISYGVDRDRLFTALDQLVAGGTLLGPEDLGNGVILNSIASDYTAEEDTLAGYLQLTFEPFDNVQVIGGFRVERSEFSSTGSRVRDVEFSAEATDVLEDALDDGGVAQATIDAFVAGRSAFVSVDPFSGENSYTEFFPSLNIRWEPTDTLVVRASYTEGLKRPEFREAAAILQFRAREQGLDEDTLQDIIDDDFGGSLASIAEAEAAIAAAVAEDGDPRFENDAPEVRDPTLDPLTSRNYDASISWYPSRNTALSVAFFYKEISNFIFPVGISGDDVIDFGFEPDSGTLEGGGVSRFTTFINGDDASIYGVELNYYQAFTFLPGPLSGLFMQANATIAESEASAPFVDRTFAFPDQSDLIGNLSVGWENDVFSFRAAGVYQGDRLRGLNQAQLDDSNDPAGDILEEERFQLDFSARYEVLEDVQIYFDAINVLEAEDNRFFRGDPSLNGPIFQALEDYGATYQIGVRARF</sequence>
<evidence type="ECO:0000256" key="4">
    <source>
        <dbReference type="RuleBase" id="RU003357"/>
    </source>
</evidence>
<evidence type="ECO:0008006" key="9">
    <source>
        <dbReference type="Google" id="ProtNLM"/>
    </source>
</evidence>
<evidence type="ECO:0000256" key="2">
    <source>
        <dbReference type="ARBA" id="ARBA00023136"/>
    </source>
</evidence>
<gene>
    <name evidence="7" type="ORF">AAW01_05345</name>
</gene>
<dbReference type="Proteomes" id="UP000053070">
    <property type="component" value="Unassembled WGS sequence"/>
</dbReference>
<keyword evidence="4" id="KW-0798">TonB box</keyword>
<organism evidence="7 8">
    <name type="scientific">Aurantiacibacter gangjinensis</name>
    <dbReference type="NCBI Taxonomy" id="502682"/>
    <lineage>
        <taxon>Bacteria</taxon>
        <taxon>Pseudomonadati</taxon>
        <taxon>Pseudomonadota</taxon>
        <taxon>Alphaproteobacteria</taxon>
        <taxon>Sphingomonadales</taxon>
        <taxon>Erythrobacteraceae</taxon>
        <taxon>Aurantiacibacter</taxon>
    </lineage>
</organism>
<dbReference type="Pfam" id="PF00593">
    <property type="entry name" value="TonB_dep_Rec_b-barrel"/>
    <property type="match status" value="1"/>
</dbReference>
<evidence type="ECO:0000259" key="6">
    <source>
        <dbReference type="Pfam" id="PF07715"/>
    </source>
</evidence>
<protein>
    <recommendedName>
        <fullName evidence="9">TonB-dependent receptor</fullName>
    </recommendedName>
</protein>
<dbReference type="RefSeq" id="WP_047006210.1">
    <property type="nucleotide sequence ID" value="NZ_CP018097.1"/>
</dbReference>
<evidence type="ECO:0000313" key="8">
    <source>
        <dbReference type="Proteomes" id="UP000053070"/>
    </source>
</evidence>
<feature type="domain" description="TonB-dependent receptor-like beta-barrel" evidence="5">
    <location>
        <begin position="303"/>
        <end position="935"/>
    </location>
</feature>
<dbReference type="PANTHER" id="PTHR40980">
    <property type="entry name" value="PLUG DOMAIN-CONTAINING PROTEIN"/>
    <property type="match status" value="1"/>
</dbReference>
<evidence type="ECO:0000313" key="7">
    <source>
        <dbReference type="EMBL" id="KLE33362.1"/>
    </source>
</evidence>
<evidence type="ECO:0000256" key="1">
    <source>
        <dbReference type="ARBA" id="ARBA00004442"/>
    </source>
</evidence>
<keyword evidence="2 4" id="KW-0472">Membrane</keyword>
<dbReference type="PATRIC" id="fig|502682.8.peg.1095"/>
<feature type="domain" description="TonB-dependent receptor plug" evidence="6">
    <location>
        <begin position="49"/>
        <end position="152"/>
    </location>
</feature>
<dbReference type="InterPro" id="IPR000531">
    <property type="entry name" value="Beta-barrel_TonB"/>
</dbReference>
<dbReference type="InterPro" id="IPR037066">
    <property type="entry name" value="Plug_dom_sf"/>
</dbReference>
<proteinExistence type="inferred from homology"/>
<evidence type="ECO:0000256" key="3">
    <source>
        <dbReference type="ARBA" id="ARBA00023237"/>
    </source>
</evidence>
<dbReference type="InterPro" id="IPR036942">
    <property type="entry name" value="Beta-barrel_TonB_sf"/>
</dbReference>
<name>A0A0G9MRK5_9SPHN</name>
<dbReference type="InterPro" id="IPR010104">
    <property type="entry name" value="TonB_rcpt_bac"/>
</dbReference>
<dbReference type="AlphaFoldDB" id="A0A0G9MRK5"/>
<accession>A0A0G9MRK5</accession>
<dbReference type="Gene3D" id="2.170.130.10">
    <property type="entry name" value="TonB-dependent receptor, plug domain"/>
    <property type="match status" value="1"/>
</dbReference>
<dbReference type="NCBIfam" id="TIGR01782">
    <property type="entry name" value="TonB-Xanth-Caul"/>
    <property type="match status" value="1"/>
</dbReference>
<dbReference type="PANTHER" id="PTHR40980:SF4">
    <property type="entry name" value="TONB-DEPENDENT RECEPTOR-LIKE BETA-BARREL DOMAIN-CONTAINING PROTEIN"/>
    <property type="match status" value="1"/>
</dbReference>
<comment type="similarity">
    <text evidence="4">Belongs to the TonB-dependent receptor family.</text>
</comment>
<keyword evidence="8" id="KW-1185">Reference proteome</keyword>
<dbReference type="Pfam" id="PF07715">
    <property type="entry name" value="Plug"/>
    <property type="match status" value="1"/>
</dbReference>
<dbReference type="OrthoDB" id="5476657at2"/>
<dbReference type="STRING" id="502682.BMF35_a0070"/>
<dbReference type="Gene3D" id="2.40.170.20">
    <property type="entry name" value="TonB-dependent receptor, beta-barrel domain"/>
    <property type="match status" value="1"/>
</dbReference>
<dbReference type="EMBL" id="LBHC01000001">
    <property type="protein sequence ID" value="KLE33362.1"/>
    <property type="molecule type" value="Genomic_DNA"/>
</dbReference>
<reference evidence="7 8" key="1">
    <citation type="submission" date="2015-04" db="EMBL/GenBank/DDBJ databases">
        <title>The draft genome sequence of Erythrobacr gangjinensis K7-2.</title>
        <authorList>
            <person name="Zhuang L."/>
            <person name="Liu Y."/>
            <person name="Shao Z."/>
        </authorList>
    </citation>
    <scope>NUCLEOTIDE SEQUENCE [LARGE SCALE GENOMIC DNA]</scope>
    <source>
        <strain evidence="7 8">K7-2</strain>
    </source>
</reference>
<dbReference type="SUPFAM" id="SSF56935">
    <property type="entry name" value="Porins"/>
    <property type="match status" value="1"/>
</dbReference>
<keyword evidence="3" id="KW-0998">Cell outer membrane</keyword>
<dbReference type="GO" id="GO:0009279">
    <property type="term" value="C:cell outer membrane"/>
    <property type="evidence" value="ECO:0007669"/>
    <property type="project" value="UniProtKB-SubCell"/>
</dbReference>
<evidence type="ECO:0000259" key="5">
    <source>
        <dbReference type="Pfam" id="PF00593"/>
    </source>
</evidence>
<dbReference type="InterPro" id="IPR012910">
    <property type="entry name" value="Plug_dom"/>
</dbReference>
<comment type="subcellular location">
    <subcellularLocation>
        <location evidence="1 4">Cell outer membrane</location>
    </subcellularLocation>
</comment>